<name>A0ABV4W543_9GAMM</name>
<sequence length="71" mass="8085">MDHLKIIKTPEEHEAALERLRALMDADPKEGSREADKLEALAMLIDQYEQRQFPIDLPDPSAWLSRLPSGS</sequence>
<evidence type="ECO:0000313" key="1">
    <source>
        <dbReference type="EMBL" id="MFB2715297.1"/>
    </source>
</evidence>
<evidence type="ECO:0008006" key="3">
    <source>
        <dbReference type="Google" id="ProtNLM"/>
    </source>
</evidence>
<proteinExistence type="predicted"/>
<keyword evidence="2" id="KW-1185">Reference proteome</keyword>
<organism evidence="1 2">
    <name type="scientific">Marinobacter shengliensis</name>
    <dbReference type="NCBI Taxonomy" id="1389223"/>
    <lineage>
        <taxon>Bacteria</taxon>
        <taxon>Pseudomonadati</taxon>
        <taxon>Pseudomonadota</taxon>
        <taxon>Gammaproteobacteria</taxon>
        <taxon>Pseudomonadales</taxon>
        <taxon>Marinobacteraceae</taxon>
        <taxon>Marinobacter</taxon>
    </lineage>
</organism>
<dbReference type="EMBL" id="JBHFLD010000007">
    <property type="protein sequence ID" value="MFB2715297.1"/>
    <property type="molecule type" value="Genomic_DNA"/>
</dbReference>
<reference evidence="1 2" key="1">
    <citation type="submission" date="2024-09" db="EMBL/GenBank/DDBJ databases">
        <title>Draft genome sequences of 6 high pH adapted Marinobacter shengliensis sp. isolated from Mariana forearc serpentinite mud volcanoes.</title>
        <authorList>
            <person name="Elkassas S."/>
            <person name="Serres M."/>
            <person name="Michael N."/>
            <person name="Amina P."/>
            <person name="Teodora Z."/>
            <person name="Julie H."/>
        </authorList>
    </citation>
    <scope>NUCLEOTIDE SEQUENCE [LARGE SCALE GENOMIC DNA]</scope>
    <source>
        <strain evidence="1 2">EB4</strain>
    </source>
</reference>
<evidence type="ECO:0000313" key="2">
    <source>
        <dbReference type="Proteomes" id="UP001576762"/>
    </source>
</evidence>
<protein>
    <recommendedName>
        <fullName evidence="3">Transcriptional regulator</fullName>
    </recommendedName>
</protein>
<comment type="caution">
    <text evidence="1">The sequence shown here is derived from an EMBL/GenBank/DDBJ whole genome shotgun (WGS) entry which is preliminary data.</text>
</comment>
<dbReference type="RefSeq" id="WP_374813637.1">
    <property type="nucleotide sequence ID" value="NZ_JBHFLD010000007.1"/>
</dbReference>
<dbReference type="Proteomes" id="UP001576762">
    <property type="component" value="Unassembled WGS sequence"/>
</dbReference>
<gene>
    <name evidence="1" type="ORF">ACE05E_07355</name>
</gene>
<accession>A0ABV4W543</accession>